<dbReference type="EMBL" id="BARV01008145">
    <property type="protein sequence ID" value="GAI16748.1"/>
    <property type="molecule type" value="Genomic_DNA"/>
</dbReference>
<evidence type="ECO:0000313" key="1">
    <source>
        <dbReference type="EMBL" id="GAI16748.1"/>
    </source>
</evidence>
<dbReference type="AlphaFoldDB" id="X1LCB1"/>
<organism evidence="1">
    <name type="scientific">marine sediment metagenome</name>
    <dbReference type="NCBI Taxonomy" id="412755"/>
    <lineage>
        <taxon>unclassified sequences</taxon>
        <taxon>metagenomes</taxon>
        <taxon>ecological metagenomes</taxon>
    </lineage>
</organism>
<name>X1LCB1_9ZZZZ</name>
<protein>
    <submittedName>
        <fullName evidence="1">Uncharacterized protein</fullName>
    </submittedName>
</protein>
<sequence>MDNQKQQIVVLCFITTFFILVCTSNPIFKDEDSSSQRIVEGKIRLSDNASPESIFVWLESLDISTYTDEEGAFSLQLPPLQSQPGGGLSGEYNIYYYVGNYALASSSLVLQDGSILYEAGDVDSEGNIDETVVLRKLLNIKTEINLPTIKETDSLRLVITVILDPQGDPVEVETMKSPDDWLTRMIFKEIDESIDEADLYAAGGQWITQLIRGRTIWKIGVKAWWLSPRPYLTLEPGVYDIIPYLYAARDDLPNDLIKAIAANANMFDTDYLKIPFRRDLGHLTVIRPTN</sequence>
<gene>
    <name evidence="1" type="ORF">S06H3_16456</name>
</gene>
<accession>X1LCB1</accession>
<comment type="caution">
    <text evidence="1">The sequence shown here is derived from an EMBL/GenBank/DDBJ whole genome shotgun (WGS) entry which is preliminary data.</text>
</comment>
<reference evidence="1" key="1">
    <citation type="journal article" date="2014" name="Front. Microbiol.">
        <title>High frequency of phylogenetically diverse reductive dehalogenase-homologous genes in deep subseafloor sedimentary metagenomes.</title>
        <authorList>
            <person name="Kawai M."/>
            <person name="Futagami T."/>
            <person name="Toyoda A."/>
            <person name="Takaki Y."/>
            <person name="Nishi S."/>
            <person name="Hori S."/>
            <person name="Arai W."/>
            <person name="Tsubouchi T."/>
            <person name="Morono Y."/>
            <person name="Uchiyama I."/>
            <person name="Ito T."/>
            <person name="Fujiyama A."/>
            <person name="Inagaki F."/>
            <person name="Takami H."/>
        </authorList>
    </citation>
    <scope>NUCLEOTIDE SEQUENCE</scope>
    <source>
        <strain evidence="1">Expedition CK06-06</strain>
    </source>
</reference>
<proteinExistence type="predicted"/>